<dbReference type="InterPro" id="IPR048634">
    <property type="entry name" value="SecD_SecF_C"/>
</dbReference>
<dbReference type="KEGG" id="esx:ESOMN_v1c04000"/>
<feature type="domain" description="Protein export membrane protein SecD/SecF C-terminal" evidence="10">
    <location>
        <begin position="478"/>
        <end position="637"/>
    </location>
</feature>
<comment type="subcellular location">
    <subcellularLocation>
        <location evidence="1">Cell membrane</location>
        <topology evidence="1">Multi-pass membrane protein</topology>
    </subcellularLocation>
</comment>
<keyword evidence="7" id="KW-0811">Translocation</keyword>
<reference evidence="11 12" key="1">
    <citation type="submission" date="2017-11" db="EMBL/GenBank/DDBJ databases">
        <title>Genome sequence of Entomoplasma somnilux PYAN-1 (ATCC 49194).</title>
        <authorList>
            <person name="Lo W.-S."/>
            <person name="Gasparich G.E."/>
            <person name="Kuo C.-H."/>
        </authorList>
    </citation>
    <scope>NUCLEOTIDE SEQUENCE [LARGE SCALE GENOMIC DNA]</scope>
    <source>
        <strain evidence="11 12">PYAN-1</strain>
    </source>
</reference>
<accession>A0A2K8NY77</accession>
<dbReference type="GO" id="GO:0005886">
    <property type="term" value="C:plasma membrane"/>
    <property type="evidence" value="ECO:0007669"/>
    <property type="project" value="UniProtKB-SubCell"/>
</dbReference>
<keyword evidence="3" id="KW-1003">Cell membrane</keyword>
<evidence type="ECO:0000256" key="1">
    <source>
        <dbReference type="ARBA" id="ARBA00004651"/>
    </source>
</evidence>
<evidence type="ECO:0000256" key="9">
    <source>
        <dbReference type="SAM" id="Phobius"/>
    </source>
</evidence>
<keyword evidence="12" id="KW-1185">Reference proteome</keyword>
<keyword evidence="5" id="KW-0653">Protein transport</keyword>
<keyword evidence="4 9" id="KW-0812">Transmembrane</keyword>
<name>A0A2K8NY77_9MOLU</name>
<dbReference type="Pfam" id="PF02355">
    <property type="entry name" value="SecD_SecF_C"/>
    <property type="match status" value="2"/>
</dbReference>
<keyword evidence="8 9" id="KW-0472">Membrane</keyword>
<evidence type="ECO:0000313" key="11">
    <source>
        <dbReference type="EMBL" id="ATZ18782.1"/>
    </source>
</evidence>
<feature type="transmembrane region" description="Helical" evidence="9">
    <location>
        <begin position="497"/>
        <end position="519"/>
    </location>
</feature>
<evidence type="ECO:0000313" key="12">
    <source>
        <dbReference type="Proteomes" id="UP000232230"/>
    </source>
</evidence>
<feature type="domain" description="Protein export membrane protein SecD/SecF C-terminal" evidence="10">
    <location>
        <begin position="1015"/>
        <end position="1117"/>
    </location>
</feature>
<feature type="transmembrane region" description="Helical" evidence="9">
    <location>
        <begin position="526"/>
        <end position="548"/>
    </location>
</feature>
<dbReference type="GO" id="GO:0015031">
    <property type="term" value="P:protein transport"/>
    <property type="evidence" value="ECO:0007669"/>
    <property type="project" value="UniProtKB-KW"/>
</dbReference>
<feature type="transmembrane region" description="Helical" evidence="9">
    <location>
        <begin position="1015"/>
        <end position="1035"/>
    </location>
</feature>
<feature type="transmembrane region" description="Helical" evidence="9">
    <location>
        <begin position="627"/>
        <end position="654"/>
    </location>
</feature>
<dbReference type="Proteomes" id="UP000232230">
    <property type="component" value="Chromosome"/>
</dbReference>
<feature type="transmembrane region" description="Helical" evidence="9">
    <location>
        <begin position="815"/>
        <end position="837"/>
    </location>
</feature>
<proteinExistence type="predicted"/>
<feature type="transmembrane region" description="Helical" evidence="9">
    <location>
        <begin position="1239"/>
        <end position="1260"/>
    </location>
</feature>
<keyword evidence="6 9" id="KW-1133">Transmembrane helix</keyword>
<evidence type="ECO:0000256" key="2">
    <source>
        <dbReference type="ARBA" id="ARBA00022448"/>
    </source>
</evidence>
<feature type="transmembrane region" description="Helical" evidence="9">
    <location>
        <begin position="1042"/>
        <end position="1065"/>
    </location>
</feature>
<feature type="transmembrane region" description="Helical" evidence="9">
    <location>
        <begin position="554"/>
        <end position="576"/>
    </location>
</feature>
<evidence type="ECO:0000256" key="7">
    <source>
        <dbReference type="ARBA" id="ARBA00023010"/>
    </source>
</evidence>
<dbReference type="SUPFAM" id="SSF82866">
    <property type="entry name" value="Multidrug efflux transporter AcrB transmembrane domain"/>
    <property type="match status" value="2"/>
</dbReference>
<dbReference type="InterPro" id="IPR022813">
    <property type="entry name" value="SecD/SecF_arch_bac"/>
</dbReference>
<dbReference type="PANTHER" id="PTHR30081">
    <property type="entry name" value="PROTEIN-EXPORT MEMBRANE PROTEIN SEC"/>
    <property type="match status" value="1"/>
</dbReference>
<gene>
    <name evidence="11" type="primary">secDF</name>
    <name evidence="11" type="ORF">ESOMN_v1c04000</name>
</gene>
<evidence type="ECO:0000256" key="3">
    <source>
        <dbReference type="ARBA" id="ARBA00022475"/>
    </source>
</evidence>
<evidence type="ECO:0000256" key="8">
    <source>
        <dbReference type="ARBA" id="ARBA00023136"/>
    </source>
</evidence>
<evidence type="ECO:0000256" key="5">
    <source>
        <dbReference type="ARBA" id="ARBA00022927"/>
    </source>
</evidence>
<dbReference type="EMBL" id="CP024965">
    <property type="protein sequence ID" value="ATZ18782.1"/>
    <property type="molecule type" value="Genomic_DNA"/>
</dbReference>
<dbReference type="Gene3D" id="1.20.1640.10">
    <property type="entry name" value="Multidrug efflux transporter AcrB transmembrane domain"/>
    <property type="match status" value="1"/>
</dbReference>
<organism evidence="11 12">
    <name type="scientific">Williamsoniiplasma somnilux</name>
    <dbReference type="NCBI Taxonomy" id="215578"/>
    <lineage>
        <taxon>Bacteria</taxon>
        <taxon>Bacillati</taxon>
        <taxon>Mycoplasmatota</taxon>
        <taxon>Mollicutes</taxon>
        <taxon>Entomoplasmatales</taxon>
        <taxon>Williamsoniiplasma</taxon>
    </lineage>
</organism>
<dbReference type="PANTHER" id="PTHR30081:SF8">
    <property type="entry name" value="PROTEIN TRANSLOCASE SUBUNIT SECF"/>
    <property type="match status" value="1"/>
</dbReference>
<feature type="transmembrane region" description="Helical" evidence="9">
    <location>
        <begin position="1071"/>
        <end position="1090"/>
    </location>
</feature>
<feature type="transmembrane region" description="Helical" evidence="9">
    <location>
        <begin position="597"/>
        <end position="621"/>
    </location>
</feature>
<evidence type="ECO:0000259" key="10">
    <source>
        <dbReference type="Pfam" id="PF02355"/>
    </source>
</evidence>
<feature type="transmembrane region" description="Helical" evidence="9">
    <location>
        <begin position="15"/>
        <end position="36"/>
    </location>
</feature>
<protein>
    <submittedName>
        <fullName evidence="11">Bifunctional preprotein translocase subunit SecD/SecF</fullName>
    </submittedName>
</protein>
<dbReference type="NCBIfam" id="NF037998">
    <property type="entry name" value="RND_1"/>
    <property type="match status" value="1"/>
</dbReference>
<sequence>MKNQNKKHKFRPKSIVRISIIFLMIVALVLSIGFSISSSQSNLKLGPQYQRKFQALVDVYDTKKTDESTVLPNGNADKAAEILQSKLSPFSDGSVDVKISGKSRLLVSAPENFYSNNKEIFKNEIESAGGLFALTQDTHKDIMFDQTLMSKIGITNVEEGKKGLSSVFGQVQTESVKVGESNKPYISFELPEGNWEKIIASESSETEGNESNKTPTFDLIANVDGLFSNFRSYFLLSNNDNKDKFYENYVDGVIKPIENYLNDLNSDNKDTKNILNDFFFGTFYYRNAAGYWVEKSGSIVDKDFIDAVIDETRNSKDGLVDIRTSEGLGKFLNPENNPDHSFKFANQISKYVYDSNSVAADFSNKSTEGAVPGKYSKSLISKKDPTIEIGRVDKVFATLVDTIFTKSLEIKNGIISSSNFDKDIFKYNFIFSGSTRKIEATEAKPKNYIDPNGKKFFIETPNYTFAKTIRAQIAANAEGLSFKVSSISSVEPTLTKALLIASIIFLIIIVLAMMIFMLFFYRLLGLFTLIVALAIGSAVLFMFTLFNITLGPEFIPLLMIVIGITIDIAVVFFESLKNNIYIEKRPILSSFKIGSKETLGIAVDMIIATIIPNIVLFWIGTEGLRNFATIATLGLICVLVFAVIFFRILMFVLVRTNIFKKYEWLLPIDTSFKNEGSFFIQYLIESNKEKNNKLSQKDKLTSKQLIKIKKNEDLIKKLETKQKNIIEKKKIKITNKIEKHKLKWIKKTNKIERSYQKASSSKNKFILLMILPFISWKKSYIKSSQNSQLENSQDISVNQISKVNFLEKKVNKAGIITTIVTGILLLVSIILSLLFGFNYSSNFGKGSNIYIYGSYITRSFDLDSRDDYEINSQLKSIKDNTEIRIKEKYEINGEIAENTIAKKEWQAATVAGYYEYIFANDKLGLFFSKANGISLDDVKVTYGIDYSTNTNIPISETGWISIFTTSNIIKQSNIFRIAVQKIANENISEITPVEPTPTEGVLVLETKPYTTYKQMIQIVVTFAIVLLALLAYMIIRFKWTYFVALALGLTIAVVATAAVIITLRVPFSIEILPAIVTIISFVILLGILILGKGKKIIDSKDEKSLHNYFKQEIELTFKIKNKQKDIKNRILELKKIKKEQLSKFVKKEKIQSSTKKKISKFKKQLEMNFKKLFSKLPKELKVEKRIIIQDFKHQKQMLKEELKVFKSKINKEIKIEASQNNFLKEIFAQIFKFGIVRSLTIGLLYLSISIVAVITMPTIIGMGLSLTIGIIVASIAVLTIMLPLWLVLEQKRIRAKYGFKKYIAQLKVSGEEQIIENIND</sequence>
<dbReference type="RefSeq" id="WP_024863305.1">
    <property type="nucleotide sequence ID" value="NZ_CP024965.1"/>
</dbReference>
<keyword evidence="2" id="KW-0813">Transport</keyword>
<evidence type="ECO:0000256" key="6">
    <source>
        <dbReference type="ARBA" id="ARBA00022989"/>
    </source>
</evidence>
<feature type="transmembrane region" description="Helical" evidence="9">
    <location>
        <begin position="1266"/>
        <end position="1288"/>
    </location>
</feature>
<evidence type="ECO:0000256" key="4">
    <source>
        <dbReference type="ARBA" id="ARBA00022692"/>
    </source>
</evidence>